<dbReference type="OMA" id="ANRHERQ"/>
<protein>
    <submittedName>
        <fullName evidence="2">Uncharacterized protein</fullName>
    </submittedName>
</protein>
<dbReference type="RefSeq" id="XP_024586002.1">
    <property type="nucleotide sequence ID" value="XM_024720843.1"/>
</dbReference>
<dbReference type="Proteomes" id="UP000054928">
    <property type="component" value="Unassembled WGS sequence"/>
</dbReference>
<evidence type="ECO:0000256" key="1">
    <source>
        <dbReference type="SAM" id="Coils"/>
    </source>
</evidence>
<dbReference type="OrthoDB" id="5516652at2759"/>
<dbReference type="EMBL" id="CCYD01003090">
    <property type="protein sequence ID" value="CEG49633.1"/>
    <property type="molecule type" value="Genomic_DNA"/>
</dbReference>
<evidence type="ECO:0000313" key="2">
    <source>
        <dbReference type="EMBL" id="CEG49633.1"/>
    </source>
</evidence>
<keyword evidence="1" id="KW-0175">Coiled coil</keyword>
<dbReference type="GeneID" id="36402441"/>
<name>A0A0P1B728_PLAHL</name>
<evidence type="ECO:0000313" key="3">
    <source>
        <dbReference type="Proteomes" id="UP000054928"/>
    </source>
</evidence>
<dbReference type="AlphaFoldDB" id="A0A0P1B728"/>
<proteinExistence type="predicted"/>
<sequence length="525" mass="60287">MDSDGKKLCNKLQELNEEISAAVLVQQDAVGNASTFLGREVARKDAIRLAKKTTEWRDDVSALSKHIDLQLKNCRALRTEYAQSLLSPSDRKRQEETENSRLRCLRSDLRLLQEFRMHYSRQRYEKDTTPLVTIEKEMEQLKTFLDINVKKEKIGGNQEQSALALEIYEMRRDIMSRISEDFVKEKKRLDVEAGNLNALLSDGFGNIGMNEKDSLASWDAQLYISFSLVPFMDALQNLQQEKRARLVANSQNSLIRFEEANGTDTTALELQAPLATKVQGLKFDSLLDDARIAMQKLEREMIFRIHKMEDVSLITTKAFEEVKLSVELMTNMYKQLSSAMTLHQKSEDHLKQERDQVSLLLAEEIKKVTIFAKEIEHKDRLITLAMAARYESIQCANRHEKLAKEASDKQKNWKSHALKAEAEAEKYKLQLKEAFQRLDVTQEELSDAKKSITQLQDEAEATRQAAAIKEAELLADSDKIQAVLQQNLDKTKRELMESVAKMLNLDSRLRKAQERLMKKAADSNK</sequence>
<dbReference type="STRING" id="4781.A0A0P1B728"/>
<keyword evidence="3" id="KW-1185">Reference proteome</keyword>
<reference evidence="3" key="1">
    <citation type="submission" date="2014-09" db="EMBL/GenBank/DDBJ databases">
        <authorList>
            <person name="Sharma Rahul"/>
            <person name="Thines Marco"/>
        </authorList>
    </citation>
    <scope>NUCLEOTIDE SEQUENCE [LARGE SCALE GENOMIC DNA]</scope>
</reference>
<feature type="coiled-coil region" evidence="1">
    <location>
        <begin position="417"/>
        <end position="472"/>
    </location>
</feature>
<accession>A0A0P1B728</accession>
<organism evidence="2 3">
    <name type="scientific">Plasmopara halstedii</name>
    <name type="common">Downy mildew of sunflower</name>
    <dbReference type="NCBI Taxonomy" id="4781"/>
    <lineage>
        <taxon>Eukaryota</taxon>
        <taxon>Sar</taxon>
        <taxon>Stramenopiles</taxon>
        <taxon>Oomycota</taxon>
        <taxon>Peronosporomycetes</taxon>
        <taxon>Peronosporales</taxon>
        <taxon>Peronosporaceae</taxon>
        <taxon>Plasmopara</taxon>
    </lineage>
</organism>